<accession>A0A1M4PPH7</accession>
<protein>
    <submittedName>
        <fullName evidence="1">Uncharacterized protein</fullName>
    </submittedName>
</protein>
<dbReference type="RefSeq" id="WP_025641426.1">
    <property type="nucleotide sequence ID" value="NZ_LT669839.1"/>
</dbReference>
<dbReference type="Proteomes" id="UP000245423">
    <property type="component" value="Chromosome 1"/>
</dbReference>
<keyword evidence="2" id="KW-1185">Reference proteome</keyword>
<dbReference type="EMBL" id="LT669839">
    <property type="protein sequence ID" value="SHD77392.1"/>
    <property type="molecule type" value="Genomic_DNA"/>
</dbReference>
<sequence>MDIQVLDEETIINALIDEMLDNYIPECIFIKKGRYLLRDVIKGKWEDVKLENYEYNQKLKSDFHYLNQRIRYLMERIKNNNLDAVKKVNKLTNIIYKKSKDYNYIHNFNLYGDAFRNLNNVDDVLNKYLIVKRAEYTGLNGNSFHNENIHNCIGELTFLGEYLYKEKLNKYLLDYESMLELLSTYDKRIQKLTAKTESNILNLYRYIVNHTSSNLVISHVEYLDNDEGKYEIGVLGLDHKNLVFYCDGFKITNILKDKKIEMYTEVDVDCVHIRLNKDIVFTLYGIEHLKNYEKLIKYLNVNFQLTLHQSVNLEKGNIYADKLAHEDCDNNGICSDNKNKNKYKNKYKTKDIESNQSNVNYTSKNKSISDLNLEISRLKRKWTSDLVCILNKILDIWKIEAIYGNDEFKILFYNFIEKYSGDIYLDKDKLLYLEKNQIDNSQVEEIKHYKNSYLDLFIRLILKKVGAKENTDNFNTVWKIFKKYMVKYYSNSFKMRYEDKIIEDIDLDIDDIIANYIQIPNIDYIDNRNISLLMYYLIYNKKINYNDNEHYFYNLNVWLEKYISRKLEEKRLYNFEMQILNYSNDPTKDNAREKEESINIEGLTVQERIEMYLDNNKSLGKRERKILELFTRATSYTEADIQEICNKDGIRFISKSVMVFMQDFISKLNNEGHDWIGFKVVGMSTYEYYLK</sequence>
<dbReference type="AlphaFoldDB" id="A0A1M4PPH7"/>
<name>A0A1M4PPH7_9FIRM</name>
<evidence type="ECO:0000313" key="2">
    <source>
        <dbReference type="Proteomes" id="UP000245423"/>
    </source>
</evidence>
<reference evidence="1 2" key="1">
    <citation type="submission" date="2016-11" db="EMBL/GenBank/DDBJ databases">
        <authorList>
            <person name="Manzoor S."/>
        </authorList>
    </citation>
    <scope>NUCLEOTIDE SEQUENCE [LARGE SCALE GENOMIC DNA]</scope>
    <source>
        <strain evidence="1">Clostridium ultunense strain Esp</strain>
    </source>
</reference>
<evidence type="ECO:0000313" key="1">
    <source>
        <dbReference type="EMBL" id="SHD77392.1"/>
    </source>
</evidence>
<organism evidence="1 2">
    <name type="scientific">[Clostridium] ultunense Esp</name>
    <dbReference type="NCBI Taxonomy" id="1288971"/>
    <lineage>
        <taxon>Bacteria</taxon>
        <taxon>Bacillati</taxon>
        <taxon>Bacillota</taxon>
        <taxon>Tissierellia</taxon>
        <taxon>Tissierellales</taxon>
        <taxon>Tepidimicrobiaceae</taxon>
        <taxon>Schnuerera</taxon>
    </lineage>
</organism>
<gene>
    <name evidence="1" type="ORF">CUESP1_2035</name>
</gene>
<proteinExistence type="predicted"/>